<protein>
    <submittedName>
        <fullName evidence="2">Uncharacterized protein</fullName>
    </submittedName>
</protein>
<name>A0A9P8CDK2_9HELO</name>
<feature type="region of interest" description="Disordered" evidence="1">
    <location>
        <begin position="353"/>
        <end position="394"/>
    </location>
</feature>
<feature type="compositionally biased region" description="Basic residues" evidence="1">
    <location>
        <begin position="359"/>
        <end position="372"/>
    </location>
</feature>
<gene>
    <name evidence="2" type="ORF">BJ878DRAFT_512346</name>
</gene>
<reference evidence="2" key="1">
    <citation type="journal article" date="2021" name="IMA Fungus">
        <title>Genomic characterization of three marine fungi, including Emericellopsis atlantica sp. nov. with signatures of a generalist lifestyle and marine biomass degradation.</title>
        <authorList>
            <person name="Hagestad O.C."/>
            <person name="Hou L."/>
            <person name="Andersen J.H."/>
            <person name="Hansen E.H."/>
            <person name="Altermark B."/>
            <person name="Li C."/>
            <person name="Kuhnert E."/>
            <person name="Cox R.J."/>
            <person name="Crous P.W."/>
            <person name="Spatafora J.W."/>
            <person name="Lail K."/>
            <person name="Amirebrahimi M."/>
            <person name="Lipzen A."/>
            <person name="Pangilinan J."/>
            <person name="Andreopoulos W."/>
            <person name="Hayes R.D."/>
            <person name="Ng V."/>
            <person name="Grigoriev I.V."/>
            <person name="Jackson S.A."/>
            <person name="Sutton T.D.S."/>
            <person name="Dobson A.D.W."/>
            <person name="Rama T."/>
        </authorList>
    </citation>
    <scope>NUCLEOTIDE SEQUENCE</scope>
    <source>
        <strain evidence="2">TRa3180A</strain>
    </source>
</reference>
<dbReference type="OrthoDB" id="5314201at2759"/>
<dbReference type="Proteomes" id="UP000887226">
    <property type="component" value="Unassembled WGS sequence"/>
</dbReference>
<proteinExistence type="predicted"/>
<dbReference type="EMBL" id="MU254005">
    <property type="protein sequence ID" value="KAG9243119.1"/>
    <property type="molecule type" value="Genomic_DNA"/>
</dbReference>
<evidence type="ECO:0000313" key="2">
    <source>
        <dbReference type="EMBL" id="KAG9243119.1"/>
    </source>
</evidence>
<evidence type="ECO:0000256" key="1">
    <source>
        <dbReference type="SAM" id="MobiDB-lite"/>
    </source>
</evidence>
<comment type="caution">
    <text evidence="2">The sequence shown here is derived from an EMBL/GenBank/DDBJ whole genome shotgun (WGS) entry which is preliminary data.</text>
</comment>
<evidence type="ECO:0000313" key="3">
    <source>
        <dbReference type="Proteomes" id="UP000887226"/>
    </source>
</evidence>
<accession>A0A9P8CDK2</accession>
<keyword evidence="3" id="KW-1185">Reference proteome</keyword>
<sequence length="523" mass="58924">MSDRSYEYLIGVLRDHDIPHDQDAIKEAFKDRESQAAIYAWVEEYLSPETVLTKEEAALYETLVRNGDSDVVTAAHNLSAIRGLDDDEIRDAVEELKRSTTAIEKQTEALNLQQDAMSTLIKNKTGSDQVRAQIERSQLAKWNAEKSQIGKSVEELAQNLKYSISDLGQQLKASEKNVRQTVETILRSDDKLLNSLQKLAGELDPRSDDDEIIAKIRDLCARLIKHTVEGIRTKLDRIFLEAAGNSKVAVSGARDMKEVSDLQEELETLYSEILPVAQMSTEQQYLEPALQEISSRNGHGQRRSVKAVGYINECLTVLNDRLNVFLERSEEFQSHSMAVNYVLDEAQRELATSLTTSQKKSKNPIKANHARYRSPVSAPPVKARGRRSSGTVEDPEQQLLCNLGISQADDSIPDEERLELFERALSDRRKKLDSHASALQSTTESSISAYLLDSHLTLQQLRDSLLADSKYNKVQLLDAKTKSGLAAFDAEVQSVQERLENIDLENFSGRNVHKEQIIERWSR</sequence>
<dbReference type="AlphaFoldDB" id="A0A9P8CDK2"/>
<organism evidence="2 3">
    <name type="scientific">Calycina marina</name>
    <dbReference type="NCBI Taxonomy" id="1763456"/>
    <lineage>
        <taxon>Eukaryota</taxon>
        <taxon>Fungi</taxon>
        <taxon>Dikarya</taxon>
        <taxon>Ascomycota</taxon>
        <taxon>Pezizomycotina</taxon>
        <taxon>Leotiomycetes</taxon>
        <taxon>Helotiales</taxon>
        <taxon>Pezizellaceae</taxon>
        <taxon>Calycina</taxon>
    </lineage>
</organism>